<dbReference type="RefSeq" id="WP_130604789.1">
    <property type="nucleotide sequence ID" value="NZ_AP019400.1"/>
</dbReference>
<dbReference type="OrthoDB" id="2678037at2"/>
<accession>A0A3T1CYD8</accession>
<dbReference type="AlphaFoldDB" id="A0A3T1CYD8"/>
<evidence type="ECO:0000313" key="2">
    <source>
        <dbReference type="Proteomes" id="UP000289856"/>
    </source>
</evidence>
<dbReference type="Proteomes" id="UP000289856">
    <property type="component" value="Chromosome"/>
</dbReference>
<evidence type="ECO:0000313" key="1">
    <source>
        <dbReference type="EMBL" id="BBI30877.1"/>
    </source>
</evidence>
<organism evidence="1 2">
    <name type="scientific">Cohnella abietis</name>
    <dbReference type="NCBI Taxonomy" id="2507935"/>
    <lineage>
        <taxon>Bacteria</taxon>
        <taxon>Bacillati</taxon>
        <taxon>Bacillota</taxon>
        <taxon>Bacilli</taxon>
        <taxon>Bacillales</taxon>
        <taxon>Paenibacillaceae</taxon>
        <taxon>Cohnella</taxon>
    </lineage>
</organism>
<name>A0A3T1CYD8_9BACL</name>
<proteinExistence type="predicted"/>
<sequence>MNRNSVIAVCLFLSLIGNAFLLKMYFDDKHNQVTLEKGIIMNEMIEREKGLRNFRAFVGELAAKYDEHVPISKEQSSLYSLLASPYKSLIPKGTYEIQADYKHYDDYLGFIQEFDREYEAIGDNFKIRLPLMTKEQLVNFSSHLDGTYDLLMDKALRDWGIRRTGKKLDIKFEPNKEILNQVLKELKSIREELEALG</sequence>
<reference evidence="1 2" key="1">
    <citation type="submission" date="2019-01" db="EMBL/GenBank/DDBJ databases">
        <title>Complete genome sequence of Cohnella hallensis HS21 isolated from Korean fir (Abies koreana) rhizospheric soil.</title>
        <authorList>
            <person name="Jiang L."/>
            <person name="Kang S.W."/>
            <person name="Kim S."/>
            <person name="Jung J."/>
            <person name="Kim C.Y."/>
            <person name="Kim D.H."/>
            <person name="Kim S.W."/>
            <person name="Lee J."/>
        </authorList>
    </citation>
    <scope>NUCLEOTIDE SEQUENCE [LARGE SCALE GENOMIC DNA]</scope>
    <source>
        <strain evidence="1 2">HS21</strain>
    </source>
</reference>
<dbReference type="KEGG" id="cohn:KCTCHS21_02760"/>
<gene>
    <name evidence="1" type="ORF">KCTCHS21_02760</name>
</gene>
<protein>
    <submittedName>
        <fullName evidence="1">Uncharacterized protein</fullName>
    </submittedName>
</protein>
<keyword evidence="2" id="KW-1185">Reference proteome</keyword>
<dbReference type="EMBL" id="AP019400">
    <property type="protein sequence ID" value="BBI30877.1"/>
    <property type="molecule type" value="Genomic_DNA"/>
</dbReference>